<dbReference type="Proteomes" id="UP001153292">
    <property type="component" value="Chromosome 1"/>
</dbReference>
<feature type="coiled-coil region" evidence="1">
    <location>
        <begin position="311"/>
        <end position="420"/>
    </location>
</feature>
<sequence>MSKLEPNEAKSKEVTDAVRRSFKSCVPQRLPVGRQKQPQWKPGVAPNTKSPVVPSTQPRFAAKPVTRPRSGEQQQSRPRSANKMKDDKAPPNSPHSVMRSSRPEREKYLSAKKSSVIPKRIMNETKPTRMLYTNRAARLPNQDIINKHEDLELQQSETKAGDPNDTDSISSRNEKLTQLKITWQEKILEFEKVKNELSEKQRVIMALYAGLGKTHQKMSALGHKTSLPSPDELQIINVTNMTPEQLLQLCACPEQNDFATRAPISIEKLYIMPSKLIGTCEQTLFKNKEIIDLLDSSLSSSEKNKSFLRKLKEYAAENEMLSYSLDKVKKEFIVELNEIVAFLRKSEQEKMTLNLRNEQLICEVSELNSHKNDLRKQLHEADCRRSSGIKNRVEELEKLLKEEKCKNNIIKNQLNRATCQAKNNEVQISHMEAALEQSQSKGWALERTVLDLQEKNQKLQDEYSSEFNKFTELITQNTAHLEEIAKAREKLQTEKEDLERRLIDLSSYYDESVNNMKEEINTKVEKIIESEMKYEQEKEERVKLVNKVESLCAQLLESELRFKDMCKQVHEKELQLSNALKCQQEFEITKQQLDIANTEIEKYRGRFLEQSEAIKEIERNLKESVTLEEDLKRDLKIKEEYIEELEKKVDLLEQQRQDSESKMNFYEEQLSSLKNLLGQLQKDFGEFESLNELHEMVTKQRANLIEANRQNGELAEVLQKKDKDIEHYLETISQQERIIEQRDDIVKMLSQKEEEHTNIIKLLRNNLEMRTQAEDDLNQQVSQKNVEIDSLITNLDRKKTQICELENIIFTMENQTRKASAQNRKDQEKIESLESKLAEYDNFFIKNKRSMETPAENLDSIIKNLEQELINPIEEPIVNNESIYFNQKHEVNNKIINKNSHKYQMGLLTNNEVYEKRCFKKVYDDLKCEGDRQKCSKNIQTKNWIPSPKPKTNIHQSMTIDTKESWNRKDNDFTRNLQLPVQQLHGDKKTKTFKFAAHRL</sequence>
<reference evidence="3" key="1">
    <citation type="submission" date="2021-12" db="EMBL/GenBank/DDBJ databases">
        <authorList>
            <person name="King R."/>
        </authorList>
    </citation>
    <scope>NUCLEOTIDE SEQUENCE</scope>
</reference>
<feature type="compositionally biased region" description="Basic and acidic residues" evidence="2">
    <location>
        <begin position="1"/>
        <end position="19"/>
    </location>
</feature>
<evidence type="ECO:0000256" key="2">
    <source>
        <dbReference type="SAM" id="MobiDB-lite"/>
    </source>
</evidence>
<keyword evidence="1" id="KW-0175">Coiled coil</keyword>
<feature type="region of interest" description="Disordered" evidence="2">
    <location>
        <begin position="1"/>
        <end position="122"/>
    </location>
</feature>
<evidence type="ECO:0000313" key="3">
    <source>
        <dbReference type="EMBL" id="CAH0397288.1"/>
    </source>
</evidence>
<proteinExistence type="predicted"/>
<evidence type="ECO:0000256" key="1">
    <source>
        <dbReference type="SAM" id="Coils"/>
    </source>
</evidence>
<dbReference type="EMBL" id="OU963894">
    <property type="protein sequence ID" value="CAH0397288.1"/>
    <property type="molecule type" value="Genomic_DNA"/>
</dbReference>
<accession>A0ABN8AUB4</accession>
<gene>
    <name evidence="3" type="ORF">CHILSU_LOCUS354</name>
</gene>
<protein>
    <submittedName>
        <fullName evidence="3">Uncharacterized protein</fullName>
    </submittedName>
</protein>
<keyword evidence="4" id="KW-1185">Reference proteome</keyword>
<feature type="compositionally biased region" description="Polar residues" evidence="2">
    <location>
        <begin position="47"/>
        <end position="58"/>
    </location>
</feature>
<feature type="coiled-coil region" evidence="1">
    <location>
        <begin position="600"/>
        <end position="710"/>
    </location>
</feature>
<evidence type="ECO:0000313" key="4">
    <source>
        <dbReference type="Proteomes" id="UP001153292"/>
    </source>
</evidence>
<feature type="coiled-coil region" evidence="1">
    <location>
        <begin position="449"/>
        <end position="554"/>
    </location>
</feature>
<name>A0ABN8AUB4_CHISP</name>
<organism evidence="3 4">
    <name type="scientific">Chilo suppressalis</name>
    <name type="common">Asiatic rice borer moth</name>
    <dbReference type="NCBI Taxonomy" id="168631"/>
    <lineage>
        <taxon>Eukaryota</taxon>
        <taxon>Metazoa</taxon>
        <taxon>Ecdysozoa</taxon>
        <taxon>Arthropoda</taxon>
        <taxon>Hexapoda</taxon>
        <taxon>Insecta</taxon>
        <taxon>Pterygota</taxon>
        <taxon>Neoptera</taxon>
        <taxon>Endopterygota</taxon>
        <taxon>Lepidoptera</taxon>
        <taxon>Glossata</taxon>
        <taxon>Ditrysia</taxon>
        <taxon>Pyraloidea</taxon>
        <taxon>Crambidae</taxon>
        <taxon>Crambinae</taxon>
        <taxon>Chilo</taxon>
    </lineage>
</organism>